<dbReference type="HOGENOM" id="CLU_2698234_0_0_9"/>
<gene>
    <name evidence="1" type="ORF">CUESP1_0960</name>
</gene>
<dbReference type="AlphaFoldDB" id="M1ZGS3"/>
<reference evidence="1 2" key="1">
    <citation type="submission" date="2016-11" db="EMBL/GenBank/DDBJ databases">
        <authorList>
            <person name="Manzoor S."/>
        </authorList>
    </citation>
    <scope>NUCLEOTIDE SEQUENCE [LARGE SCALE GENOMIC DNA]</scope>
    <source>
        <strain evidence="1">Clostridium ultunense strain Esp</strain>
    </source>
</reference>
<name>M1ZGS3_9FIRM</name>
<dbReference type="Proteomes" id="UP000245423">
    <property type="component" value="Chromosome 1"/>
</dbReference>
<protein>
    <submittedName>
        <fullName evidence="1">Uncharacterized protein</fullName>
    </submittedName>
</protein>
<accession>M1ZGS3</accession>
<proteinExistence type="predicted"/>
<dbReference type="OrthoDB" id="1708259at2"/>
<sequence>MVNPLARVVMNNVIKKTDDFRPYVDENKVANLTSKEEKLLMDIVNRDKQVKNYGGKPNMITLDEAVKRIKESR</sequence>
<dbReference type="RefSeq" id="WP_005588373.1">
    <property type="nucleotide sequence ID" value="NZ_LT669839.1"/>
</dbReference>
<evidence type="ECO:0000313" key="2">
    <source>
        <dbReference type="Proteomes" id="UP000245423"/>
    </source>
</evidence>
<evidence type="ECO:0000313" key="1">
    <source>
        <dbReference type="EMBL" id="SHD76336.1"/>
    </source>
</evidence>
<keyword evidence="2" id="KW-1185">Reference proteome</keyword>
<organism evidence="1 2">
    <name type="scientific">[Clostridium] ultunense Esp</name>
    <dbReference type="NCBI Taxonomy" id="1288971"/>
    <lineage>
        <taxon>Bacteria</taxon>
        <taxon>Bacillati</taxon>
        <taxon>Bacillota</taxon>
        <taxon>Tissierellia</taxon>
        <taxon>Tissierellales</taxon>
        <taxon>Tepidimicrobiaceae</taxon>
        <taxon>Schnuerera</taxon>
    </lineage>
</organism>
<dbReference type="EMBL" id="LT669839">
    <property type="protein sequence ID" value="SHD76336.1"/>
    <property type="molecule type" value="Genomic_DNA"/>
</dbReference>